<evidence type="ECO:0000259" key="1">
    <source>
        <dbReference type="Pfam" id="PF00078"/>
    </source>
</evidence>
<dbReference type="Proteomes" id="UP000299102">
    <property type="component" value="Unassembled WGS sequence"/>
</dbReference>
<dbReference type="OrthoDB" id="8775810at2759"/>
<evidence type="ECO:0000313" key="3">
    <source>
        <dbReference type="Proteomes" id="UP000299102"/>
    </source>
</evidence>
<feature type="domain" description="Reverse transcriptase" evidence="1">
    <location>
        <begin position="55"/>
        <end position="124"/>
    </location>
</feature>
<accession>A0A4C1YNP8</accession>
<dbReference type="Pfam" id="PF00078">
    <property type="entry name" value="RVT_1"/>
    <property type="match status" value="1"/>
</dbReference>
<dbReference type="EMBL" id="BGZK01001272">
    <property type="protein sequence ID" value="GBP76017.1"/>
    <property type="molecule type" value="Genomic_DNA"/>
</dbReference>
<name>A0A4C1YNP8_EUMVA</name>
<dbReference type="AlphaFoldDB" id="A0A4C1YNP8"/>
<organism evidence="2 3">
    <name type="scientific">Eumeta variegata</name>
    <name type="common">Bagworm moth</name>
    <name type="synonym">Eumeta japonica</name>
    <dbReference type="NCBI Taxonomy" id="151549"/>
    <lineage>
        <taxon>Eukaryota</taxon>
        <taxon>Metazoa</taxon>
        <taxon>Ecdysozoa</taxon>
        <taxon>Arthropoda</taxon>
        <taxon>Hexapoda</taxon>
        <taxon>Insecta</taxon>
        <taxon>Pterygota</taxon>
        <taxon>Neoptera</taxon>
        <taxon>Endopterygota</taxon>
        <taxon>Lepidoptera</taxon>
        <taxon>Glossata</taxon>
        <taxon>Ditrysia</taxon>
        <taxon>Tineoidea</taxon>
        <taxon>Psychidae</taxon>
        <taxon>Oiketicinae</taxon>
        <taxon>Eumeta</taxon>
    </lineage>
</organism>
<evidence type="ECO:0000313" key="2">
    <source>
        <dbReference type="EMBL" id="GBP76017.1"/>
    </source>
</evidence>
<keyword evidence="3" id="KW-1185">Reference proteome</keyword>
<reference evidence="2 3" key="1">
    <citation type="journal article" date="2019" name="Commun. Biol.">
        <title>The bagworm genome reveals a unique fibroin gene that provides high tensile strength.</title>
        <authorList>
            <person name="Kono N."/>
            <person name="Nakamura H."/>
            <person name="Ohtoshi R."/>
            <person name="Tomita M."/>
            <person name="Numata K."/>
            <person name="Arakawa K."/>
        </authorList>
    </citation>
    <scope>NUCLEOTIDE SEQUENCE [LARGE SCALE GENOMIC DNA]</scope>
</reference>
<proteinExistence type="predicted"/>
<dbReference type="InterPro" id="IPR000477">
    <property type="entry name" value="RT_dom"/>
</dbReference>
<gene>
    <name evidence="2" type="ORF">EVAR_51881_1</name>
</gene>
<sequence length="134" mass="15443">MERDRIDERGEECGPPELLFTTRKVTAEAATSRPFSVRLWYLTARACPFFMLQPSWPQYGSTTRCQTGCVTSPWLFNLFMDSCLYDLKEYECGLRMDELSAKCLQYADDQVILTPLAYGPQEIKVMVFEKGARD</sequence>
<comment type="caution">
    <text evidence="2">The sequence shown here is derived from an EMBL/GenBank/DDBJ whole genome shotgun (WGS) entry which is preliminary data.</text>
</comment>
<protein>
    <recommendedName>
        <fullName evidence="1">Reverse transcriptase domain-containing protein</fullName>
    </recommendedName>
</protein>